<gene>
    <name evidence="1" type="primary">Haus5</name>
    <name evidence="1" type="ORF">URIAAL_R15167</name>
</gene>
<evidence type="ECO:0000313" key="2">
    <source>
        <dbReference type="Proteomes" id="UP000535478"/>
    </source>
</evidence>
<dbReference type="GO" id="GO:0051225">
    <property type="term" value="P:spindle assembly"/>
    <property type="evidence" value="ECO:0007669"/>
    <property type="project" value="InterPro"/>
</dbReference>
<dbReference type="Pfam" id="PF14817">
    <property type="entry name" value="HAUS5"/>
    <property type="match status" value="1"/>
</dbReference>
<dbReference type="GO" id="GO:0070652">
    <property type="term" value="C:HAUS complex"/>
    <property type="evidence" value="ECO:0007669"/>
    <property type="project" value="InterPro"/>
</dbReference>
<organism evidence="1 2">
    <name type="scientific">Uria aalge</name>
    <name type="common">Common mure</name>
    <name type="synonym">Colymbus aalge</name>
    <dbReference type="NCBI Taxonomy" id="13746"/>
    <lineage>
        <taxon>Eukaryota</taxon>
        <taxon>Metazoa</taxon>
        <taxon>Chordata</taxon>
        <taxon>Craniata</taxon>
        <taxon>Vertebrata</taxon>
        <taxon>Euteleostomi</taxon>
        <taxon>Archelosauria</taxon>
        <taxon>Archosauria</taxon>
        <taxon>Dinosauria</taxon>
        <taxon>Saurischia</taxon>
        <taxon>Theropoda</taxon>
        <taxon>Coelurosauria</taxon>
        <taxon>Aves</taxon>
        <taxon>Neognathae</taxon>
        <taxon>Neoaves</taxon>
        <taxon>Charadriiformes</taxon>
        <taxon>Alcidae</taxon>
        <taxon>Uria</taxon>
    </lineage>
</organism>
<feature type="non-terminal residue" evidence="1">
    <location>
        <position position="1"/>
    </location>
</feature>
<dbReference type="PANTHER" id="PTHR28588:SF1">
    <property type="entry name" value="HAUS AUGMIN-LIKE COMPLEX SUBUNIT 5"/>
    <property type="match status" value="1"/>
</dbReference>
<dbReference type="EMBL" id="VZUE01029057">
    <property type="protein sequence ID" value="NXV53815.1"/>
    <property type="molecule type" value="Genomic_DNA"/>
</dbReference>
<proteinExistence type="predicted"/>
<accession>A0A7L3URY0</accession>
<name>A0A7L3URY0_URIAL</name>
<evidence type="ECO:0000313" key="1">
    <source>
        <dbReference type="EMBL" id="NXV53815.1"/>
    </source>
</evidence>
<sequence>LCLPPPRLCSGPCPPIWDFVTRHVRHPRNVKKIRGNLLWYPLPPKIQRGDPKSCWGAPQKSLGALKLLRDTPK</sequence>
<dbReference type="GO" id="GO:0007098">
    <property type="term" value="P:centrosome cycle"/>
    <property type="evidence" value="ECO:0007669"/>
    <property type="project" value="TreeGrafter"/>
</dbReference>
<dbReference type="AlphaFoldDB" id="A0A7L3URY0"/>
<dbReference type="GO" id="GO:0005813">
    <property type="term" value="C:centrosome"/>
    <property type="evidence" value="ECO:0007669"/>
    <property type="project" value="TreeGrafter"/>
</dbReference>
<feature type="non-terminal residue" evidence="1">
    <location>
        <position position="73"/>
    </location>
</feature>
<dbReference type="InterPro" id="IPR029131">
    <property type="entry name" value="HAUS5"/>
</dbReference>
<protein>
    <submittedName>
        <fullName evidence="1">HAUS5 protein</fullName>
    </submittedName>
</protein>
<dbReference type="PANTHER" id="PTHR28588">
    <property type="entry name" value="HAUS AUGMIN-LIKE COMPLEX SUBUNIT 5"/>
    <property type="match status" value="1"/>
</dbReference>
<dbReference type="Proteomes" id="UP000535478">
    <property type="component" value="Unassembled WGS sequence"/>
</dbReference>
<comment type="caution">
    <text evidence="1">The sequence shown here is derived from an EMBL/GenBank/DDBJ whole genome shotgun (WGS) entry which is preliminary data.</text>
</comment>
<keyword evidence="2" id="KW-1185">Reference proteome</keyword>
<reference evidence="1 2" key="1">
    <citation type="submission" date="2019-09" db="EMBL/GenBank/DDBJ databases">
        <title>Bird 10,000 Genomes (B10K) Project - Family phase.</title>
        <authorList>
            <person name="Zhang G."/>
        </authorList>
    </citation>
    <scope>NUCLEOTIDE SEQUENCE [LARGE SCALE GENOMIC DNA]</scope>
    <source>
        <strain evidence="1">OUT-0019</strain>
        <tissue evidence="1">Blood</tissue>
    </source>
</reference>